<sequence length="201" mass="21488">MSGRARAIVALVSALALAGGVAGCTASDSELEAQLEQVTAERDALPAQIDADAVRYDNTIAVHEEVRAILDDPEAYGTEDEVVAALAALATPEAEMYDDAYGDGVGMQQAWYQTLYSGAMDSRIELVHEWVARDGSQSGGLWLWYGTNLAGNEFQLVGVQIDDHDDDGLITHELVVYPYPDAYVIEALEGAGTTVIDFSGE</sequence>
<dbReference type="Proteomes" id="UP000537775">
    <property type="component" value="Unassembled WGS sequence"/>
</dbReference>
<protein>
    <recommendedName>
        <fullName evidence="4">Nuclear transport factor 2 family protein</fullName>
    </recommendedName>
</protein>
<gene>
    <name evidence="2" type="ORF">HD594_002616</name>
</gene>
<evidence type="ECO:0000313" key="2">
    <source>
        <dbReference type="EMBL" id="MBB6392303.1"/>
    </source>
</evidence>
<dbReference type="RefSeq" id="WP_184751387.1">
    <property type="nucleotide sequence ID" value="NZ_BAAAJR010000011.1"/>
</dbReference>
<organism evidence="2 3">
    <name type="scientific">Microbacterium thalassium</name>
    <dbReference type="NCBI Taxonomy" id="362649"/>
    <lineage>
        <taxon>Bacteria</taxon>
        <taxon>Bacillati</taxon>
        <taxon>Actinomycetota</taxon>
        <taxon>Actinomycetes</taxon>
        <taxon>Micrococcales</taxon>
        <taxon>Microbacteriaceae</taxon>
        <taxon>Microbacterium</taxon>
    </lineage>
</organism>
<reference evidence="2 3" key="1">
    <citation type="submission" date="2020-08" db="EMBL/GenBank/DDBJ databases">
        <title>Sequencing the genomes of 1000 actinobacteria strains.</title>
        <authorList>
            <person name="Klenk H.-P."/>
        </authorList>
    </citation>
    <scope>NUCLEOTIDE SEQUENCE [LARGE SCALE GENOMIC DNA]</scope>
    <source>
        <strain evidence="2 3">DSM 12511</strain>
    </source>
</reference>
<dbReference type="EMBL" id="JACHML010000001">
    <property type="protein sequence ID" value="MBB6392303.1"/>
    <property type="molecule type" value="Genomic_DNA"/>
</dbReference>
<evidence type="ECO:0000256" key="1">
    <source>
        <dbReference type="SAM" id="SignalP"/>
    </source>
</evidence>
<proteinExistence type="predicted"/>
<comment type="caution">
    <text evidence="2">The sequence shown here is derived from an EMBL/GenBank/DDBJ whole genome shotgun (WGS) entry which is preliminary data.</text>
</comment>
<feature type="signal peptide" evidence="1">
    <location>
        <begin position="1"/>
        <end position="18"/>
    </location>
</feature>
<dbReference type="SUPFAM" id="SSF54427">
    <property type="entry name" value="NTF2-like"/>
    <property type="match status" value="1"/>
</dbReference>
<dbReference type="PROSITE" id="PS51257">
    <property type="entry name" value="PROKAR_LIPOPROTEIN"/>
    <property type="match status" value="1"/>
</dbReference>
<evidence type="ECO:0000313" key="3">
    <source>
        <dbReference type="Proteomes" id="UP000537775"/>
    </source>
</evidence>
<name>A0A7X0FRD6_9MICO</name>
<keyword evidence="1" id="KW-0732">Signal</keyword>
<dbReference type="AlphaFoldDB" id="A0A7X0FRD6"/>
<feature type="chain" id="PRO_5039124985" description="Nuclear transport factor 2 family protein" evidence="1">
    <location>
        <begin position="19"/>
        <end position="201"/>
    </location>
</feature>
<evidence type="ECO:0008006" key="4">
    <source>
        <dbReference type="Google" id="ProtNLM"/>
    </source>
</evidence>
<accession>A0A7X0FRD6</accession>
<dbReference type="Gene3D" id="3.10.450.50">
    <property type="match status" value="1"/>
</dbReference>
<dbReference type="InterPro" id="IPR032710">
    <property type="entry name" value="NTF2-like_dom_sf"/>
</dbReference>
<keyword evidence="3" id="KW-1185">Reference proteome</keyword>